<feature type="region of interest" description="Disordered" evidence="1">
    <location>
        <begin position="23"/>
        <end position="44"/>
    </location>
</feature>
<sequence length="61" mass="6870">MVDVRWAVGVRSLVRSSIGLPRQFNAHGTDQSKSDGWCHPPNPDSRVPLRRIHLSCHSVPR</sequence>
<evidence type="ECO:0000313" key="3">
    <source>
        <dbReference type="Proteomes" id="UP000011996"/>
    </source>
</evidence>
<dbReference type="EMBL" id="ANOF01000192">
    <property type="protein sequence ID" value="EMI23546.1"/>
    <property type="molecule type" value="Genomic_DNA"/>
</dbReference>
<gene>
    <name evidence="2" type="ORF">RESH_05878</name>
</gene>
<evidence type="ECO:0000313" key="2">
    <source>
        <dbReference type="EMBL" id="EMI23546.1"/>
    </source>
</evidence>
<reference evidence="2 3" key="1">
    <citation type="journal article" date="2013" name="Mar. Genomics">
        <title>Expression of sulfatases in Rhodopirellula baltica and the diversity of sulfatases in the genus Rhodopirellula.</title>
        <authorList>
            <person name="Wegner C.E."/>
            <person name="Richter-Heitmann T."/>
            <person name="Klindworth A."/>
            <person name="Klockow C."/>
            <person name="Richter M."/>
            <person name="Achstetter T."/>
            <person name="Glockner F.O."/>
            <person name="Harder J."/>
        </authorList>
    </citation>
    <scope>NUCLEOTIDE SEQUENCE [LARGE SCALE GENOMIC DNA]</scope>
    <source>
        <strain evidence="2 3">SH398</strain>
    </source>
</reference>
<dbReference type="PATRIC" id="fig|1263868.3.peg.6377"/>
<dbReference type="STRING" id="1263868.RESH_05878"/>
<organism evidence="2 3">
    <name type="scientific">Rhodopirellula europaea SH398</name>
    <dbReference type="NCBI Taxonomy" id="1263868"/>
    <lineage>
        <taxon>Bacteria</taxon>
        <taxon>Pseudomonadati</taxon>
        <taxon>Planctomycetota</taxon>
        <taxon>Planctomycetia</taxon>
        <taxon>Pirellulales</taxon>
        <taxon>Pirellulaceae</taxon>
        <taxon>Rhodopirellula</taxon>
    </lineage>
</organism>
<dbReference type="Proteomes" id="UP000011996">
    <property type="component" value="Unassembled WGS sequence"/>
</dbReference>
<evidence type="ECO:0000256" key="1">
    <source>
        <dbReference type="SAM" id="MobiDB-lite"/>
    </source>
</evidence>
<name>M5RWH0_9BACT</name>
<dbReference type="AlphaFoldDB" id="M5RWH0"/>
<proteinExistence type="predicted"/>
<accession>M5RWH0</accession>
<comment type="caution">
    <text evidence="2">The sequence shown here is derived from an EMBL/GenBank/DDBJ whole genome shotgun (WGS) entry which is preliminary data.</text>
</comment>
<protein>
    <submittedName>
        <fullName evidence="2">Uncharacterized protein</fullName>
    </submittedName>
</protein>